<name>A0A915HQA5_ROMCU</name>
<evidence type="ECO:0000313" key="1">
    <source>
        <dbReference type="Proteomes" id="UP000887565"/>
    </source>
</evidence>
<dbReference type="Proteomes" id="UP000887565">
    <property type="component" value="Unplaced"/>
</dbReference>
<proteinExistence type="predicted"/>
<evidence type="ECO:0000313" key="2">
    <source>
        <dbReference type="WBParaSite" id="nRc.2.0.1.t04123-RA"/>
    </source>
</evidence>
<reference evidence="2" key="1">
    <citation type="submission" date="2022-11" db="UniProtKB">
        <authorList>
            <consortium name="WormBaseParasite"/>
        </authorList>
    </citation>
    <scope>IDENTIFICATION</scope>
</reference>
<accession>A0A915HQA5</accession>
<dbReference type="AlphaFoldDB" id="A0A915HQA5"/>
<dbReference type="WBParaSite" id="nRc.2.0.1.t04123-RA">
    <property type="protein sequence ID" value="nRc.2.0.1.t04123-RA"/>
    <property type="gene ID" value="nRc.2.0.1.g04123"/>
</dbReference>
<sequence>MAGFQTHGLGETSILPVECCILKYKTSHCQEEPTTFHNSNLKEETGVQDEDEPYEDPYFSDEKLTCNKLNGSRSSTGTLNRKFLDWTSCLMSDHADTLKF</sequence>
<keyword evidence="1" id="KW-1185">Reference proteome</keyword>
<organism evidence="1 2">
    <name type="scientific">Romanomermis culicivorax</name>
    <name type="common">Nematode worm</name>
    <dbReference type="NCBI Taxonomy" id="13658"/>
    <lineage>
        <taxon>Eukaryota</taxon>
        <taxon>Metazoa</taxon>
        <taxon>Ecdysozoa</taxon>
        <taxon>Nematoda</taxon>
        <taxon>Enoplea</taxon>
        <taxon>Dorylaimia</taxon>
        <taxon>Mermithida</taxon>
        <taxon>Mermithoidea</taxon>
        <taxon>Mermithidae</taxon>
        <taxon>Romanomermis</taxon>
    </lineage>
</organism>
<protein>
    <submittedName>
        <fullName evidence="2">Uncharacterized protein</fullName>
    </submittedName>
</protein>